<proteinExistence type="predicted"/>
<evidence type="ECO:0000313" key="2">
    <source>
        <dbReference type="EMBL" id="KAG5621186.1"/>
    </source>
</evidence>
<feature type="region of interest" description="Disordered" evidence="1">
    <location>
        <begin position="100"/>
        <end position="129"/>
    </location>
</feature>
<evidence type="ECO:0000256" key="1">
    <source>
        <dbReference type="SAM" id="MobiDB-lite"/>
    </source>
</evidence>
<feature type="compositionally biased region" description="Gly residues" evidence="1">
    <location>
        <begin position="108"/>
        <end position="117"/>
    </location>
</feature>
<protein>
    <submittedName>
        <fullName evidence="2">Uncharacterized protein</fullName>
    </submittedName>
</protein>
<organism evidence="2 3">
    <name type="scientific">Solanum commersonii</name>
    <name type="common">Commerson's wild potato</name>
    <name type="synonym">Commerson's nightshade</name>
    <dbReference type="NCBI Taxonomy" id="4109"/>
    <lineage>
        <taxon>Eukaryota</taxon>
        <taxon>Viridiplantae</taxon>
        <taxon>Streptophyta</taxon>
        <taxon>Embryophyta</taxon>
        <taxon>Tracheophyta</taxon>
        <taxon>Spermatophyta</taxon>
        <taxon>Magnoliopsida</taxon>
        <taxon>eudicotyledons</taxon>
        <taxon>Gunneridae</taxon>
        <taxon>Pentapetalae</taxon>
        <taxon>asterids</taxon>
        <taxon>lamiids</taxon>
        <taxon>Solanales</taxon>
        <taxon>Solanaceae</taxon>
        <taxon>Solanoideae</taxon>
        <taxon>Solaneae</taxon>
        <taxon>Solanum</taxon>
    </lineage>
</organism>
<gene>
    <name evidence="2" type="ORF">H5410_006404</name>
</gene>
<accession>A0A9J6AAC6</accession>
<sequence length="129" mass="13580">MTVPRDGGGEGLRERRCLVGEFSGTGASGERVLRSGGCLEEGWEGPQGTTVPRYGGGKGLREMTVPRGGVGWDSGHDGVLRWGWGDSWHDGACLGARRCLPQGTMMPRGGGEGGTSGNDGTSMWRWRGT</sequence>
<evidence type="ECO:0000313" key="3">
    <source>
        <dbReference type="Proteomes" id="UP000824120"/>
    </source>
</evidence>
<comment type="caution">
    <text evidence="2">The sequence shown here is derived from an EMBL/GenBank/DDBJ whole genome shotgun (WGS) entry which is preliminary data.</text>
</comment>
<keyword evidence="3" id="KW-1185">Reference proteome</keyword>
<name>A0A9J6AAC6_SOLCO</name>
<reference evidence="2 3" key="1">
    <citation type="submission" date="2020-09" db="EMBL/GenBank/DDBJ databases">
        <title>De no assembly of potato wild relative species, Solanum commersonii.</title>
        <authorList>
            <person name="Cho K."/>
        </authorList>
    </citation>
    <scope>NUCLEOTIDE SEQUENCE [LARGE SCALE GENOMIC DNA]</scope>
    <source>
        <strain evidence="2">LZ3.2</strain>
        <tissue evidence="2">Leaf</tissue>
    </source>
</reference>
<dbReference type="Proteomes" id="UP000824120">
    <property type="component" value="Chromosome 2"/>
</dbReference>
<dbReference type="AlphaFoldDB" id="A0A9J6AAC6"/>
<dbReference type="EMBL" id="JACXVP010000002">
    <property type="protein sequence ID" value="KAG5621186.1"/>
    <property type="molecule type" value="Genomic_DNA"/>
</dbReference>
<feature type="region of interest" description="Disordered" evidence="1">
    <location>
        <begin position="38"/>
        <end position="57"/>
    </location>
</feature>